<sequence>MKTLWLASFVVMMASCRPSTRTEMECGIGVRNDGTLDTRAITVRFNGREYSFGGVKPGSFALHGGGLYLEEGKAYPPVEFEFGLMKDYPKEDIIEIEWDGMPIPSGFKPPGEYPALMIVIYPGVEGKKPGIVWRE</sequence>
<reference evidence="2" key="1">
    <citation type="journal article" date="2019" name="Int. J. Syst. Evol. Microbiol.">
        <title>The Global Catalogue of Microorganisms (GCM) 10K type strain sequencing project: providing services to taxonomists for standard genome sequencing and annotation.</title>
        <authorList>
            <consortium name="The Broad Institute Genomics Platform"/>
            <consortium name="The Broad Institute Genome Sequencing Center for Infectious Disease"/>
            <person name="Wu L."/>
            <person name="Ma J."/>
        </authorList>
    </citation>
    <scope>NUCLEOTIDE SEQUENCE [LARGE SCALE GENOMIC DNA]</scope>
    <source>
        <strain evidence="2">CGMCC 4.1467</strain>
    </source>
</reference>
<protein>
    <submittedName>
        <fullName evidence="1">Uncharacterized protein</fullName>
    </submittedName>
</protein>
<evidence type="ECO:0000313" key="2">
    <source>
        <dbReference type="Proteomes" id="UP001596472"/>
    </source>
</evidence>
<dbReference type="PROSITE" id="PS51257">
    <property type="entry name" value="PROKAR_LIPOPROTEIN"/>
    <property type="match status" value="1"/>
</dbReference>
<dbReference type="EMBL" id="JBHTBS010000002">
    <property type="protein sequence ID" value="MFC7336433.1"/>
    <property type="molecule type" value="Genomic_DNA"/>
</dbReference>
<gene>
    <name evidence="1" type="ORF">ACFQY0_04525</name>
</gene>
<organism evidence="1 2">
    <name type="scientific">Haloferula chungangensis</name>
    <dbReference type="NCBI Taxonomy" id="1048331"/>
    <lineage>
        <taxon>Bacteria</taxon>
        <taxon>Pseudomonadati</taxon>
        <taxon>Verrucomicrobiota</taxon>
        <taxon>Verrucomicrobiia</taxon>
        <taxon>Verrucomicrobiales</taxon>
        <taxon>Verrucomicrobiaceae</taxon>
        <taxon>Haloferula</taxon>
    </lineage>
</organism>
<accession>A0ABW2L555</accession>
<name>A0ABW2L555_9BACT</name>
<keyword evidence="2" id="KW-1185">Reference proteome</keyword>
<evidence type="ECO:0000313" key="1">
    <source>
        <dbReference type="EMBL" id="MFC7336433.1"/>
    </source>
</evidence>
<comment type="caution">
    <text evidence="1">The sequence shown here is derived from an EMBL/GenBank/DDBJ whole genome shotgun (WGS) entry which is preliminary data.</text>
</comment>
<dbReference type="Proteomes" id="UP001596472">
    <property type="component" value="Unassembled WGS sequence"/>
</dbReference>
<proteinExistence type="predicted"/>
<dbReference type="RefSeq" id="WP_379709628.1">
    <property type="nucleotide sequence ID" value="NZ_JBHTBS010000002.1"/>
</dbReference>